<dbReference type="EMBL" id="OY731402">
    <property type="protein sequence ID" value="CAJ1955951.1"/>
    <property type="molecule type" value="Genomic_DNA"/>
</dbReference>
<dbReference type="PANTHER" id="PTHR12634:SF8">
    <property type="entry name" value="FIERY MOUNTAIN, ISOFORM D"/>
    <property type="match status" value="1"/>
</dbReference>
<dbReference type="GO" id="GO:0019888">
    <property type="term" value="F:protein phosphatase regulator activity"/>
    <property type="evidence" value="ECO:0007669"/>
    <property type="project" value="TreeGrafter"/>
</dbReference>
<dbReference type="GO" id="GO:0019903">
    <property type="term" value="F:protein phosphatase binding"/>
    <property type="evidence" value="ECO:0007669"/>
    <property type="project" value="InterPro"/>
</dbReference>
<proteinExistence type="inferred from homology"/>
<accession>A0AA86VDR2</accession>
<evidence type="ECO:0000313" key="4">
    <source>
        <dbReference type="Proteomes" id="UP001189624"/>
    </source>
</evidence>
<evidence type="ECO:0000256" key="1">
    <source>
        <dbReference type="ARBA" id="ARBA00006180"/>
    </source>
</evidence>
<reference evidence="3" key="1">
    <citation type="submission" date="2023-10" db="EMBL/GenBank/DDBJ databases">
        <authorList>
            <person name="Domelevo Entfellner J.-B."/>
        </authorList>
    </citation>
    <scope>NUCLEOTIDE SEQUENCE</scope>
</reference>
<dbReference type="PANTHER" id="PTHR12634">
    <property type="entry name" value="SIT4 YEAST -ASSOCIATING PROTEIN-RELATED"/>
    <property type="match status" value="1"/>
</dbReference>
<sequence>MFWKLASLSASSPVMEFYDSMPYLMAESFKRTTEVAIKVEAILDRDNFTLEELLDEEEVIQECKALNSRLIN</sequence>
<dbReference type="Gramene" id="rna-AYBTSS11_LOCUS16402">
    <property type="protein sequence ID" value="CAJ1955951.1"/>
    <property type="gene ID" value="gene-AYBTSS11_LOCUS16402"/>
</dbReference>
<keyword evidence="4" id="KW-1185">Reference proteome</keyword>
<comment type="similarity">
    <text evidence="1">Belongs to the SAPS family.</text>
</comment>
<dbReference type="InterPro" id="IPR007587">
    <property type="entry name" value="SAPS"/>
</dbReference>
<name>A0AA86VDR2_9FABA</name>
<evidence type="ECO:0000256" key="2">
    <source>
        <dbReference type="ARBA" id="ARBA00023306"/>
    </source>
</evidence>
<gene>
    <name evidence="3" type="ORF">AYBTSS11_LOCUS16402</name>
</gene>
<organism evidence="3 4">
    <name type="scientific">Sphenostylis stenocarpa</name>
    <dbReference type="NCBI Taxonomy" id="92480"/>
    <lineage>
        <taxon>Eukaryota</taxon>
        <taxon>Viridiplantae</taxon>
        <taxon>Streptophyta</taxon>
        <taxon>Embryophyta</taxon>
        <taxon>Tracheophyta</taxon>
        <taxon>Spermatophyta</taxon>
        <taxon>Magnoliopsida</taxon>
        <taxon>eudicotyledons</taxon>
        <taxon>Gunneridae</taxon>
        <taxon>Pentapetalae</taxon>
        <taxon>rosids</taxon>
        <taxon>fabids</taxon>
        <taxon>Fabales</taxon>
        <taxon>Fabaceae</taxon>
        <taxon>Papilionoideae</taxon>
        <taxon>50 kb inversion clade</taxon>
        <taxon>NPAAA clade</taxon>
        <taxon>indigoferoid/millettioid clade</taxon>
        <taxon>Phaseoleae</taxon>
        <taxon>Sphenostylis</taxon>
    </lineage>
</organism>
<dbReference type="AlphaFoldDB" id="A0AA86VDR2"/>
<keyword evidence="2" id="KW-0131">Cell cycle</keyword>
<evidence type="ECO:0000313" key="3">
    <source>
        <dbReference type="EMBL" id="CAJ1955951.1"/>
    </source>
</evidence>
<protein>
    <submittedName>
        <fullName evidence="3">Uncharacterized protein</fullName>
    </submittedName>
</protein>
<dbReference type="Proteomes" id="UP001189624">
    <property type="component" value="Chromosome 5"/>
</dbReference>